<evidence type="ECO:0000313" key="1">
    <source>
        <dbReference type="EMBL" id="KAB0665696.1"/>
    </source>
</evidence>
<keyword evidence="2" id="KW-1185">Reference proteome</keyword>
<organism evidence="1 2">
    <name type="scientific">Oryzomonas japonica</name>
    <dbReference type="NCBI Taxonomy" id="2603858"/>
    <lineage>
        <taxon>Bacteria</taxon>
        <taxon>Pseudomonadati</taxon>
        <taxon>Thermodesulfobacteriota</taxon>
        <taxon>Desulfuromonadia</taxon>
        <taxon>Geobacterales</taxon>
        <taxon>Geobacteraceae</taxon>
        <taxon>Oryzomonas</taxon>
    </lineage>
</organism>
<gene>
    <name evidence="1" type="ORF">F6V25_08225</name>
</gene>
<protein>
    <submittedName>
        <fullName evidence="1">Uncharacterized protein</fullName>
    </submittedName>
</protein>
<name>A0A7J4ZRH1_9BACT</name>
<dbReference type="Proteomes" id="UP000420562">
    <property type="component" value="Unassembled WGS sequence"/>
</dbReference>
<dbReference type="EMBL" id="VZQZ01000004">
    <property type="protein sequence ID" value="KAB0665696.1"/>
    <property type="molecule type" value="Genomic_DNA"/>
</dbReference>
<sequence>MPSHMGVQTFATERNSQVEYFVHFILDYFCKCLLESKAILEYEITQQKQFKSDIASDIWDHYICLKRFDDGPQMQIWCQTTCYKGNGTGKPEPNKTYEVRETLVEAISIRQLAETDSNIDLRTIHFTVGDSDYTYKWFLGLKNASFDKSLYIGQRGFDIFNAINGALGQSFTEEEKYDALKYCVEQKDEIGKFIYSTISELKSWWFTDGFPKSIMADLQWNMVGNELKQHSINWPDFSSIHGADIKGRTNKFIFDEEITETDPLIPKTAAKLLQKNPFLAAAIEVIGEWDFFIAKIYELQTKTSSLESFVQEIWDTPAPLRLVTRRLLLRIHASEAITYIQDMDIDGVTEHKLYAGEYSDLITRQIGAKIVTGLIRAGISTPEILFERIRSRGKLIVNQARWFESKNGTQLKPSFDYVELALVSAGFNVLSPTQAGFNAIGYHSQIVQDTVKPYTNLKIIRDQNSNNLCVLKAKYLRQQEFPRRCKEEAFVGLTLKYSFHDNFIKKLNIPLIMFIDMAPDCNVPEYAVRRLMCFGWDITFSTDNLISYLKKQRSVSY</sequence>
<dbReference type="RefSeq" id="WP_151128136.1">
    <property type="nucleotide sequence ID" value="NZ_VZQZ01000004.1"/>
</dbReference>
<accession>A0A7J4ZRH1</accession>
<reference evidence="1 2" key="1">
    <citation type="submission" date="2019-09" db="EMBL/GenBank/DDBJ databases">
        <title>Geobacter sp. Red96, a novel strain isolated from paddy soil.</title>
        <authorList>
            <person name="Xu Z."/>
            <person name="Masuda Y."/>
            <person name="Itoh H."/>
            <person name="Senoo K."/>
        </authorList>
    </citation>
    <scope>NUCLEOTIDE SEQUENCE [LARGE SCALE GENOMIC DNA]</scope>
    <source>
        <strain evidence="1 2">Red96</strain>
    </source>
</reference>
<evidence type="ECO:0000313" key="2">
    <source>
        <dbReference type="Proteomes" id="UP000420562"/>
    </source>
</evidence>
<dbReference type="AlphaFoldDB" id="A0A7J4ZRH1"/>
<comment type="caution">
    <text evidence="1">The sequence shown here is derived from an EMBL/GenBank/DDBJ whole genome shotgun (WGS) entry which is preliminary data.</text>
</comment>
<proteinExistence type="predicted"/>